<dbReference type="SUPFAM" id="SSF75217">
    <property type="entry name" value="alpha/beta knot"/>
    <property type="match status" value="1"/>
</dbReference>
<gene>
    <name evidence="4" type="ORF">C1SCF055_LOCUS15546</name>
</gene>
<name>A0A9P1FVJ1_9DINO</name>
<dbReference type="OrthoDB" id="448901at2759"/>
<dbReference type="GO" id="GO:0003723">
    <property type="term" value="F:RNA binding"/>
    <property type="evidence" value="ECO:0007669"/>
    <property type="project" value="InterPro"/>
</dbReference>
<reference evidence="5" key="2">
    <citation type="submission" date="2024-04" db="EMBL/GenBank/DDBJ databases">
        <authorList>
            <person name="Chen Y."/>
            <person name="Shah S."/>
            <person name="Dougan E. K."/>
            <person name="Thang M."/>
            <person name="Chan C."/>
        </authorList>
    </citation>
    <scope>NUCLEOTIDE SEQUENCE [LARGE SCALE GENOMIC DNA]</scope>
</reference>
<proteinExistence type="predicted"/>
<dbReference type="GO" id="GO:0006396">
    <property type="term" value="P:RNA processing"/>
    <property type="evidence" value="ECO:0007669"/>
    <property type="project" value="InterPro"/>
</dbReference>
<evidence type="ECO:0000313" key="7">
    <source>
        <dbReference type="Proteomes" id="UP001152797"/>
    </source>
</evidence>
<evidence type="ECO:0000256" key="2">
    <source>
        <dbReference type="ARBA" id="ARBA00022679"/>
    </source>
</evidence>
<dbReference type="InterPro" id="IPR029026">
    <property type="entry name" value="tRNA_m1G_MTases_N"/>
</dbReference>
<evidence type="ECO:0000313" key="4">
    <source>
        <dbReference type="EMBL" id="CAI3988355.1"/>
    </source>
</evidence>
<keyword evidence="7" id="KW-1185">Reference proteome</keyword>
<reference evidence="4" key="1">
    <citation type="submission" date="2022-10" db="EMBL/GenBank/DDBJ databases">
        <authorList>
            <person name="Chen Y."/>
            <person name="Dougan E. K."/>
            <person name="Chan C."/>
            <person name="Rhodes N."/>
            <person name="Thang M."/>
        </authorList>
    </citation>
    <scope>NUCLEOTIDE SEQUENCE</scope>
</reference>
<comment type="caution">
    <text evidence="4">The sequence shown here is derived from an EMBL/GenBank/DDBJ whole genome shotgun (WGS) entry which is preliminary data.</text>
</comment>
<feature type="domain" description="tRNA/rRNA methyltransferase SpoU type" evidence="3">
    <location>
        <begin position="151"/>
        <end position="220"/>
    </location>
</feature>
<accession>A0A9P1FVJ1</accession>
<keyword evidence="1 6" id="KW-0489">Methyltransferase</keyword>
<evidence type="ECO:0000313" key="6">
    <source>
        <dbReference type="EMBL" id="CAL4775667.1"/>
    </source>
</evidence>
<dbReference type="InterPro" id="IPR001537">
    <property type="entry name" value="SpoU_MeTrfase"/>
</dbReference>
<keyword evidence="2" id="KW-0808">Transferase</keyword>
<dbReference type="Gene3D" id="3.40.1280.10">
    <property type="match status" value="1"/>
</dbReference>
<dbReference type="EMBL" id="CAMXCT030001258">
    <property type="protein sequence ID" value="CAL4775667.1"/>
    <property type="molecule type" value="Genomic_DNA"/>
</dbReference>
<evidence type="ECO:0000256" key="1">
    <source>
        <dbReference type="ARBA" id="ARBA00022603"/>
    </source>
</evidence>
<dbReference type="GO" id="GO:0008173">
    <property type="term" value="F:RNA methyltransferase activity"/>
    <property type="evidence" value="ECO:0007669"/>
    <property type="project" value="InterPro"/>
</dbReference>
<evidence type="ECO:0000313" key="5">
    <source>
        <dbReference type="EMBL" id="CAL1141730.1"/>
    </source>
</evidence>
<dbReference type="EMBL" id="CAMXCT010001258">
    <property type="protein sequence ID" value="CAI3988355.1"/>
    <property type="molecule type" value="Genomic_DNA"/>
</dbReference>
<organism evidence="4">
    <name type="scientific">Cladocopium goreaui</name>
    <dbReference type="NCBI Taxonomy" id="2562237"/>
    <lineage>
        <taxon>Eukaryota</taxon>
        <taxon>Sar</taxon>
        <taxon>Alveolata</taxon>
        <taxon>Dinophyceae</taxon>
        <taxon>Suessiales</taxon>
        <taxon>Symbiodiniaceae</taxon>
        <taxon>Cladocopium</taxon>
    </lineage>
</organism>
<dbReference type="Pfam" id="PF00588">
    <property type="entry name" value="SpoU_methylase"/>
    <property type="match status" value="1"/>
</dbReference>
<dbReference type="InterPro" id="IPR029028">
    <property type="entry name" value="Alpha/beta_knot_MTases"/>
</dbReference>
<evidence type="ECO:0000259" key="3">
    <source>
        <dbReference type="Pfam" id="PF00588"/>
    </source>
</evidence>
<dbReference type="Proteomes" id="UP001152797">
    <property type="component" value="Unassembled WGS sequence"/>
</dbReference>
<dbReference type="EMBL" id="CAMXCT020001258">
    <property type="protein sequence ID" value="CAL1141730.1"/>
    <property type="molecule type" value="Genomic_DNA"/>
</dbReference>
<dbReference type="GO" id="GO:0032259">
    <property type="term" value="P:methylation"/>
    <property type="evidence" value="ECO:0007669"/>
    <property type="project" value="UniProtKB-KW"/>
</dbReference>
<sequence length="259" mass="29179">MLHCRWPLNRVRGTSRLPRSVVQRSVWSRTREERYHRLQREIRHLGEVADLEDLKTQVPKAWHAVEKFLDPCDAEERGVAMLPGRARSVAGSVVEELQRGRQASQEGLRNFDRTAEELQELQSLHGSPSDPLVQRVPLSVPLTVLLDGLCPHEVGCLMRTCEAAGVQELLLCGETPGPLDARVLKTSLKAEEFLPHRKVGPLKFELERLEEAGIQTWTLEWVSKVRGRRAPVIPEVPCPPVALALSADPLRHLRRVAVP</sequence>
<dbReference type="AlphaFoldDB" id="A0A9P1FVJ1"/>
<protein>
    <submittedName>
        <fullName evidence="6">tRNA/rRNA methyltransferase SpoU type domain-containing protein</fullName>
    </submittedName>
</protein>